<gene>
    <name evidence="1" type="ORF">L6164_025077</name>
</gene>
<keyword evidence="2" id="KW-1185">Reference proteome</keyword>
<organism evidence="1 2">
    <name type="scientific">Bauhinia variegata</name>
    <name type="common">Purple orchid tree</name>
    <name type="synonym">Phanera variegata</name>
    <dbReference type="NCBI Taxonomy" id="167791"/>
    <lineage>
        <taxon>Eukaryota</taxon>
        <taxon>Viridiplantae</taxon>
        <taxon>Streptophyta</taxon>
        <taxon>Embryophyta</taxon>
        <taxon>Tracheophyta</taxon>
        <taxon>Spermatophyta</taxon>
        <taxon>Magnoliopsida</taxon>
        <taxon>eudicotyledons</taxon>
        <taxon>Gunneridae</taxon>
        <taxon>Pentapetalae</taxon>
        <taxon>rosids</taxon>
        <taxon>fabids</taxon>
        <taxon>Fabales</taxon>
        <taxon>Fabaceae</taxon>
        <taxon>Cercidoideae</taxon>
        <taxon>Cercideae</taxon>
        <taxon>Bauhiniinae</taxon>
        <taxon>Bauhinia</taxon>
    </lineage>
</organism>
<evidence type="ECO:0000313" key="1">
    <source>
        <dbReference type="EMBL" id="KAI4317185.1"/>
    </source>
</evidence>
<sequence length="200" mass="22604">MDYYFANPNIRYPNYPNSAVNMLPESYEFVLSDYLMLDDGGCDHHHQESWSQSTESSEKAASEATGTFHGATATSENDNLINKWETGIKQNKIAKVTQRIAFKTRSEVDVMDDGYKWRKYGKKSVKNSPNPRNYYKCSSEGCNVKKRVERDSDDSSYVITTYEGVHNHERPGAAYYTQMSLVHPSAWPLQPAAANSSSSS</sequence>
<proteinExistence type="predicted"/>
<comment type="caution">
    <text evidence="1">The sequence shown here is derived from an EMBL/GenBank/DDBJ whole genome shotgun (WGS) entry which is preliminary data.</text>
</comment>
<dbReference type="Proteomes" id="UP000828941">
    <property type="component" value="Chromosome 10"/>
</dbReference>
<dbReference type="EMBL" id="CM039435">
    <property type="protein sequence ID" value="KAI4317185.1"/>
    <property type="molecule type" value="Genomic_DNA"/>
</dbReference>
<evidence type="ECO:0000313" key="2">
    <source>
        <dbReference type="Proteomes" id="UP000828941"/>
    </source>
</evidence>
<accession>A0ACB9LZN6</accession>
<protein>
    <submittedName>
        <fullName evidence="1">Uncharacterized protein</fullName>
    </submittedName>
</protein>
<name>A0ACB9LZN6_BAUVA</name>
<reference evidence="1 2" key="1">
    <citation type="journal article" date="2022" name="DNA Res.">
        <title>Chromosomal-level genome assembly of the orchid tree Bauhinia variegata (Leguminosae; Cercidoideae) supports the allotetraploid origin hypothesis of Bauhinia.</title>
        <authorList>
            <person name="Zhong Y."/>
            <person name="Chen Y."/>
            <person name="Zheng D."/>
            <person name="Pang J."/>
            <person name="Liu Y."/>
            <person name="Luo S."/>
            <person name="Meng S."/>
            <person name="Qian L."/>
            <person name="Wei D."/>
            <person name="Dai S."/>
            <person name="Zhou R."/>
        </authorList>
    </citation>
    <scope>NUCLEOTIDE SEQUENCE [LARGE SCALE GENOMIC DNA]</scope>
    <source>
        <strain evidence="1">BV-YZ2020</strain>
    </source>
</reference>